<evidence type="ECO:0000313" key="2">
    <source>
        <dbReference type="Proteomes" id="UP000039865"/>
    </source>
</evidence>
<reference evidence="1 2" key="1">
    <citation type="submission" date="2014-06" db="EMBL/GenBank/DDBJ databases">
        <authorList>
            <person name="Swart Estienne"/>
        </authorList>
    </citation>
    <scope>NUCLEOTIDE SEQUENCE [LARGE SCALE GENOMIC DNA]</scope>
    <source>
        <strain evidence="1 2">130c</strain>
    </source>
</reference>
<name>A0A078AS74_STYLE</name>
<evidence type="ECO:0000313" key="1">
    <source>
        <dbReference type="EMBL" id="CDW84816.1"/>
    </source>
</evidence>
<proteinExistence type="predicted"/>
<dbReference type="EMBL" id="CCKQ01013178">
    <property type="protein sequence ID" value="CDW84816.1"/>
    <property type="molecule type" value="Genomic_DNA"/>
</dbReference>
<accession>A0A078AS74</accession>
<keyword evidence="2" id="KW-1185">Reference proteome</keyword>
<protein>
    <submittedName>
        <fullName evidence="1">Uncharacterized protein</fullName>
    </submittedName>
</protein>
<dbReference type="InParanoid" id="A0A078AS74"/>
<gene>
    <name evidence="1" type="primary">Contig7659.g8169</name>
    <name evidence="1" type="ORF">STYLEM_13884</name>
</gene>
<organism evidence="1 2">
    <name type="scientific">Stylonychia lemnae</name>
    <name type="common">Ciliate</name>
    <dbReference type="NCBI Taxonomy" id="5949"/>
    <lineage>
        <taxon>Eukaryota</taxon>
        <taxon>Sar</taxon>
        <taxon>Alveolata</taxon>
        <taxon>Ciliophora</taxon>
        <taxon>Intramacronucleata</taxon>
        <taxon>Spirotrichea</taxon>
        <taxon>Stichotrichia</taxon>
        <taxon>Sporadotrichida</taxon>
        <taxon>Oxytrichidae</taxon>
        <taxon>Stylonychinae</taxon>
        <taxon>Stylonychia</taxon>
    </lineage>
</organism>
<dbReference type="Proteomes" id="UP000039865">
    <property type="component" value="Unassembled WGS sequence"/>
</dbReference>
<sequence length="276" mass="33008">MLQLKIIIQNRAEEYSLAYQLKLKDTIVRPILEKLTMHGILKKKEDYRKLTFFEKYAEKLGMDYNKAMSLSNNAKVQIYCFHKDLMFIIKARIHQLKIKADERMRSSRQTGQSYRCNNTPCFQSRPGNEVRELEARSYDFKCRMCQNPLIRVIQENELNEEESKECQLLINDLEDEFKQFQQYKVPPHFFGFGIQQIDYVNMNGSGFTESIDDVEFKINVKQQDDVKQKYYREALQQLVLEQPRLVNFYKEYCTRIIEEPQQPIAGKKPNKRRKLQ</sequence>
<dbReference type="AlphaFoldDB" id="A0A078AS74"/>